<feature type="transmembrane region" description="Helical" evidence="7">
    <location>
        <begin position="107"/>
        <end position="131"/>
    </location>
</feature>
<keyword evidence="5 7" id="KW-1133">Transmembrane helix</keyword>
<dbReference type="InterPro" id="IPR050382">
    <property type="entry name" value="MFS_Na/Anion_cotransporter"/>
</dbReference>
<feature type="transmembrane region" description="Helical" evidence="7">
    <location>
        <begin position="331"/>
        <end position="347"/>
    </location>
</feature>
<feature type="transmembrane region" description="Helical" evidence="7">
    <location>
        <begin position="42"/>
        <end position="68"/>
    </location>
</feature>
<evidence type="ECO:0000256" key="2">
    <source>
        <dbReference type="ARBA" id="ARBA00022448"/>
    </source>
</evidence>
<dbReference type="GO" id="GO:0015867">
    <property type="term" value="P:ATP transport"/>
    <property type="evidence" value="ECO:0007669"/>
    <property type="project" value="TreeGrafter"/>
</dbReference>
<dbReference type="InterPro" id="IPR020846">
    <property type="entry name" value="MFS_dom"/>
</dbReference>
<evidence type="ECO:0000313" key="10">
    <source>
        <dbReference type="Proteomes" id="UP000838412"/>
    </source>
</evidence>
<keyword evidence="10" id="KW-1185">Reference proteome</keyword>
<feature type="transmembrane region" description="Helical" evidence="7">
    <location>
        <begin position="389"/>
        <end position="412"/>
    </location>
</feature>
<feature type="transmembrane region" description="Helical" evidence="7">
    <location>
        <begin position="418"/>
        <end position="439"/>
    </location>
</feature>
<dbReference type="PANTHER" id="PTHR11662:SF279">
    <property type="entry name" value="VOLTAGE-GATED PURINE NUCLEOTIDE UNIPORTER SLC17A9"/>
    <property type="match status" value="1"/>
</dbReference>
<proteinExistence type="predicted"/>
<protein>
    <submittedName>
        <fullName evidence="9">SLC17A9 protein</fullName>
    </submittedName>
</protein>
<dbReference type="GO" id="GO:0015293">
    <property type="term" value="F:symporter activity"/>
    <property type="evidence" value="ECO:0007669"/>
    <property type="project" value="UniProtKB-KW"/>
</dbReference>
<dbReference type="Pfam" id="PF07690">
    <property type="entry name" value="MFS_1"/>
    <property type="match status" value="1"/>
</dbReference>
<organism evidence="9 10">
    <name type="scientific">Branchiostoma lanceolatum</name>
    <name type="common">Common lancelet</name>
    <name type="synonym">Amphioxus lanceolatum</name>
    <dbReference type="NCBI Taxonomy" id="7740"/>
    <lineage>
        <taxon>Eukaryota</taxon>
        <taxon>Metazoa</taxon>
        <taxon>Chordata</taxon>
        <taxon>Cephalochordata</taxon>
        <taxon>Leptocardii</taxon>
        <taxon>Amphioxiformes</taxon>
        <taxon>Branchiostomatidae</taxon>
        <taxon>Branchiostoma</taxon>
    </lineage>
</organism>
<comment type="subcellular location">
    <subcellularLocation>
        <location evidence="1">Membrane</location>
        <topology evidence="1">Multi-pass membrane protein</topology>
    </subcellularLocation>
</comment>
<dbReference type="GO" id="GO:0016020">
    <property type="term" value="C:membrane"/>
    <property type="evidence" value="ECO:0007669"/>
    <property type="project" value="UniProtKB-SubCell"/>
</dbReference>
<feature type="transmembrane region" description="Helical" evidence="7">
    <location>
        <begin position="299"/>
        <end position="319"/>
    </location>
</feature>
<dbReference type="Proteomes" id="UP000838412">
    <property type="component" value="Chromosome 2"/>
</dbReference>
<keyword evidence="6 7" id="KW-0472">Membrane</keyword>
<dbReference type="SUPFAM" id="SSF103473">
    <property type="entry name" value="MFS general substrate transporter"/>
    <property type="match status" value="1"/>
</dbReference>
<evidence type="ECO:0000256" key="4">
    <source>
        <dbReference type="ARBA" id="ARBA00022847"/>
    </source>
</evidence>
<evidence type="ECO:0000313" key="9">
    <source>
        <dbReference type="EMBL" id="CAH1255164.1"/>
    </source>
</evidence>
<dbReference type="AlphaFoldDB" id="A0A8J9ZKP5"/>
<sequence>MAAAAGVDGLLIDVAGVRSPSAVKEQDPGSQRYWKRTEKRQWVLAYFIGNAILYASRAAMPVCVPAIAKEFSWDKTVSGTVLSVFFWGYASTQVLGGYLSDRFGGEVISMIACVGWSTITLLYPQLLYLFSSHDTCIRFVILCRILHGACQGVAFPAESSLVARNVKTDRTATYSIMHSGIKFGALLMGCFGSIVLVHLGWHTVFYVTGVAGLLWAAIMRIFFVRRKNIVSIKSLNGSDVDEKKRPHLPWRILCRKTAFLSTVFAHVCNNNLFFIMFSWMPTYFHETYPDQKGWIFNVVPWLVSMPGSVLSGWIADSLIRKGTNVTLTRKMMEIVGMGGPVVCLLLTDYTDSFVLALMAVSMGMFSQAFHNSGVLVVPQDIAPSFAGAVFGVMNMLGAIPGVVGVYLAGHILELTGSWAAVFHLTAVINTFGLLVFLIYGSAERIV</sequence>
<reference evidence="9" key="1">
    <citation type="submission" date="2022-01" db="EMBL/GenBank/DDBJ databases">
        <authorList>
            <person name="Braso-Vives M."/>
        </authorList>
    </citation>
    <scope>NUCLEOTIDE SEQUENCE</scope>
</reference>
<dbReference type="Gene3D" id="1.20.1250.20">
    <property type="entry name" value="MFS general substrate transporter like domains"/>
    <property type="match status" value="2"/>
</dbReference>
<dbReference type="OrthoDB" id="2985014at2759"/>
<dbReference type="PROSITE" id="PS50850">
    <property type="entry name" value="MFS"/>
    <property type="match status" value="1"/>
</dbReference>
<dbReference type="InterPro" id="IPR036259">
    <property type="entry name" value="MFS_trans_sf"/>
</dbReference>
<feature type="domain" description="Major facilitator superfamily (MFS) profile" evidence="8">
    <location>
        <begin position="42"/>
        <end position="444"/>
    </location>
</feature>
<dbReference type="FunFam" id="1.20.1250.20:FF:001523">
    <property type="entry name" value="Uncharacterized protein"/>
    <property type="match status" value="1"/>
</dbReference>
<feature type="transmembrane region" description="Helical" evidence="7">
    <location>
        <begin position="176"/>
        <end position="197"/>
    </location>
</feature>
<gene>
    <name evidence="9" type="primary">SLC17A9</name>
    <name evidence="9" type="ORF">BLAG_LOCUS14317</name>
</gene>
<evidence type="ECO:0000256" key="5">
    <source>
        <dbReference type="ARBA" id="ARBA00022989"/>
    </source>
</evidence>
<dbReference type="FunFam" id="1.20.1250.20:FF:000003">
    <property type="entry name" value="Solute carrier family 17 member 3"/>
    <property type="match status" value="1"/>
</dbReference>
<keyword evidence="4" id="KW-0769">Symport</keyword>
<keyword evidence="2" id="KW-0813">Transport</keyword>
<evidence type="ECO:0000256" key="3">
    <source>
        <dbReference type="ARBA" id="ARBA00022692"/>
    </source>
</evidence>
<evidence type="ECO:0000256" key="7">
    <source>
        <dbReference type="SAM" id="Phobius"/>
    </source>
</evidence>
<evidence type="ECO:0000259" key="8">
    <source>
        <dbReference type="PROSITE" id="PS50850"/>
    </source>
</evidence>
<keyword evidence="3 7" id="KW-0812">Transmembrane</keyword>
<evidence type="ECO:0000256" key="6">
    <source>
        <dbReference type="ARBA" id="ARBA00023136"/>
    </source>
</evidence>
<feature type="transmembrane region" description="Helical" evidence="7">
    <location>
        <begin position="258"/>
        <end position="279"/>
    </location>
</feature>
<dbReference type="PANTHER" id="PTHR11662">
    <property type="entry name" value="SOLUTE CARRIER FAMILY 17"/>
    <property type="match status" value="1"/>
</dbReference>
<evidence type="ECO:0000256" key="1">
    <source>
        <dbReference type="ARBA" id="ARBA00004141"/>
    </source>
</evidence>
<dbReference type="InterPro" id="IPR011701">
    <property type="entry name" value="MFS"/>
</dbReference>
<dbReference type="CDD" id="cd17380">
    <property type="entry name" value="MFS_SLC17A9_like"/>
    <property type="match status" value="1"/>
</dbReference>
<dbReference type="InterPro" id="IPR044777">
    <property type="entry name" value="SLC17A9-like"/>
</dbReference>
<dbReference type="EMBL" id="OV696687">
    <property type="protein sequence ID" value="CAH1255164.1"/>
    <property type="molecule type" value="Genomic_DNA"/>
</dbReference>
<name>A0A8J9ZKP5_BRALA</name>
<accession>A0A8J9ZKP5</accession>
<feature type="transmembrane region" description="Helical" evidence="7">
    <location>
        <begin position="203"/>
        <end position="223"/>
    </location>
</feature>